<feature type="transmembrane region" description="Helical" evidence="1">
    <location>
        <begin position="187"/>
        <end position="205"/>
    </location>
</feature>
<reference evidence="2" key="1">
    <citation type="submission" date="2024-01" db="EMBL/GenBank/DDBJ databases">
        <title>The genome sequence of Micromonospora mangrovi CCTCC AA 2012012.</title>
        <authorList>
            <person name="Gao J."/>
        </authorList>
    </citation>
    <scope>NUCLEOTIDE SEQUENCE</scope>
    <source>
        <strain evidence="2">CCTCC AA 2012012</strain>
    </source>
</reference>
<feature type="transmembrane region" description="Helical" evidence="1">
    <location>
        <begin position="342"/>
        <end position="362"/>
    </location>
</feature>
<protein>
    <recommendedName>
        <fullName evidence="4">Integral membrane protein</fullName>
    </recommendedName>
</protein>
<keyword evidence="1" id="KW-0812">Transmembrane</keyword>
<evidence type="ECO:0008006" key="4">
    <source>
        <dbReference type="Google" id="ProtNLM"/>
    </source>
</evidence>
<dbReference type="RefSeq" id="WP_350933071.1">
    <property type="nucleotide sequence ID" value="NZ_CP157762.1"/>
</dbReference>
<feature type="transmembrane region" description="Helical" evidence="1">
    <location>
        <begin position="12"/>
        <end position="38"/>
    </location>
</feature>
<keyword evidence="1" id="KW-1133">Transmembrane helix</keyword>
<feature type="transmembrane region" description="Helical" evidence="1">
    <location>
        <begin position="217"/>
        <end position="238"/>
    </location>
</feature>
<evidence type="ECO:0000256" key="1">
    <source>
        <dbReference type="SAM" id="Phobius"/>
    </source>
</evidence>
<feature type="transmembrane region" description="Helical" evidence="1">
    <location>
        <begin position="309"/>
        <end position="330"/>
    </location>
</feature>
<accession>A0AAU8HG03</accession>
<sequence>MALVAGYPVPARVVVSVVLAAVGVGVALGGTLLAVGQAPRAGRWLPAAGLAAGLVLQPVATRLVQDALPDRYARSVSPVTVQLWLALLLTVLAALLAYRRAVDVPQPPSGGPAVRPVLVVAGAAALTLAGLLVRSWVVRTFRVSPDGLAGHRRTRAVEAFGHWSLVLLAAVVGLALLWWAYRAGGVTAARWVALCVGAGPTLLYGFRIAPGSASQSLFLVTVTGVVALTAAALLARYAARVLPWDAVGLVLAALAMPLGSSVVRDQLPSAAPAQPVLIVLGLGLALGFGLGSAALAVSRPVERTGPLTGLLALGPAALVLAALTLAPVVIRSQSDGPYREPLLTVPVFVTATAVVLVLLHTFTRAVERLRRDLHAEAALTPPVDPAAD</sequence>
<feature type="transmembrane region" description="Helical" evidence="1">
    <location>
        <begin position="159"/>
        <end position="181"/>
    </location>
</feature>
<feature type="transmembrane region" description="Helical" evidence="1">
    <location>
        <begin position="118"/>
        <end position="138"/>
    </location>
</feature>
<dbReference type="EMBL" id="CP159342">
    <property type="protein sequence ID" value="XCH74112.1"/>
    <property type="molecule type" value="Genomic_DNA"/>
</dbReference>
<dbReference type="AlphaFoldDB" id="A0AAU8HG03"/>
<keyword evidence="1" id="KW-0472">Membrane</keyword>
<evidence type="ECO:0000313" key="2">
    <source>
        <dbReference type="EMBL" id="XBP93414.1"/>
    </source>
</evidence>
<name>A0AAU8HG03_9ACTN</name>
<feature type="transmembrane region" description="Helical" evidence="1">
    <location>
        <begin position="76"/>
        <end position="98"/>
    </location>
</feature>
<reference evidence="3" key="2">
    <citation type="submission" date="2024-06" db="EMBL/GenBank/DDBJ databases">
        <title>Micromonospora mangrovi CCTCC AA 2012012 genome sequences.</title>
        <authorList>
            <person name="Gao J."/>
        </authorList>
    </citation>
    <scope>NUCLEOTIDE SEQUENCE</scope>
    <source>
        <strain evidence="3">CCTCC AA 2012012</strain>
    </source>
</reference>
<feature type="transmembrane region" description="Helical" evidence="1">
    <location>
        <begin position="244"/>
        <end position="263"/>
    </location>
</feature>
<organism evidence="3">
    <name type="scientific">Micromonospora sp. CCTCC AA 2012012</name>
    <dbReference type="NCBI Taxonomy" id="3111921"/>
    <lineage>
        <taxon>Bacteria</taxon>
        <taxon>Bacillati</taxon>
        <taxon>Actinomycetota</taxon>
        <taxon>Actinomycetes</taxon>
        <taxon>Micromonosporales</taxon>
        <taxon>Micromonosporaceae</taxon>
        <taxon>Micromonospora</taxon>
    </lineage>
</organism>
<feature type="transmembrane region" description="Helical" evidence="1">
    <location>
        <begin position="44"/>
        <end position="64"/>
    </location>
</feature>
<gene>
    <name evidence="3" type="ORF">ABUL08_28250</name>
    <name evidence="2" type="ORF">VK199_28165</name>
</gene>
<dbReference type="EMBL" id="CP157762">
    <property type="protein sequence ID" value="XBP93414.1"/>
    <property type="molecule type" value="Genomic_DNA"/>
</dbReference>
<evidence type="ECO:0000313" key="3">
    <source>
        <dbReference type="EMBL" id="XCH74112.1"/>
    </source>
</evidence>
<feature type="transmembrane region" description="Helical" evidence="1">
    <location>
        <begin position="275"/>
        <end position="297"/>
    </location>
</feature>
<proteinExistence type="predicted"/>